<dbReference type="PANTHER" id="PTHR34822">
    <property type="entry name" value="GRPB DOMAIN PROTEIN (AFU_ORTHOLOGUE AFUA_1G01530)"/>
    <property type="match status" value="1"/>
</dbReference>
<dbReference type="KEGG" id="och:CES85_3578"/>
<keyword evidence="1" id="KW-0614">Plasmid</keyword>
<dbReference type="Proteomes" id="UP000215256">
    <property type="component" value="Plasmid unnamed1"/>
</dbReference>
<protein>
    <submittedName>
        <fullName evidence="1">Uncharacterized protein</fullName>
    </submittedName>
</protein>
<dbReference type="PANTHER" id="PTHR34822:SF1">
    <property type="entry name" value="GRPB FAMILY PROTEIN"/>
    <property type="match status" value="1"/>
</dbReference>
<dbReference type="Gene3D" id="3.30.460.10">
    <property type="entry name" value="Beta Polymerase, domain 2"/>
    <property type="match status" value="1"/>
</dbReference>
<proteinExistence type="predicted"/>
<reference evidence="1 2" key="1">
    <citation type="submission" date="2017-07" db="EMBL/GenBank/DDBJ databases">
        <title>Phylogenetic study on the rhizospheric bacterium Ochrobactrum sp. A44.</title>
        <authorList>
            <person name="Krzyzanowska D.M."/>
            <person name="Ossowicki A."/>
            <person name="Rajewska M."/>
            <person name="Maciag T."/>
            <person name="Kaczynski Z."/>
            <person name="Czerwicka M."/>
            <person name="Jafra S."/>
        </authorList>
    </citation>
    <scope>NUCLEOTIDE SEQUENCE [LARGE SCALE GENOMIC DNA]</scope>
    <source>
        <strain evidence="1 2">A44</strain>
        <plasmid evidence="1 2">unnamed1</plasmid>
    </source>
</reference>
<dbReference type="SUPFAM" id="SSF81301">
    <property type="entry name" value="Nucleotidyltransferase"/>
    <property type="match status" value="1"/>
</dbReference>
<evidence type="ECO:0000313" key="2">
    <source>
        <dbReference type="Proteomes" id="UP000215256"/>
    </source>
</evidence>
<dbReference type="EMBL" id="CP022605">
    <property type="protein sequence ID" value="ASV88313.1"/>
    <property type="molecule type" value="Genomic_DNA"/>
</dbReference>
<dbReference type="InterPro" id="IPR043519">
    <property type="entry name" value="NT_sf"/>
</dbReference>
<geneLocation type="plasmid" evidence="1 2">
    <name>unnamed1</name>
</geneLocation>
<organism evidence="1 2">
    <name type="scientific">Ochrobactrum quorumnocens</name>
    <dbReference type="NCBI Taxonomy" id="271865"/>
    <lineage>
        <taxon>Bacteria</taxon>
        <taxon>Pseudomonadati</taxon>
        <taxon>Pseudomonadota</taxon>
        <taxon>Alphaproteobacteria</taxon>
        <taxon>Hyphomicrobiales</taxon>
        <taxon>Brucellaceae</taxon>
        <taxon>Brucella/Ochrobactrum group</taxon>
        <taxon>Ochrobactrum</taxon>
    </lineage>
</organism>
<dbReference type="OrthoDB" id="9799092at2"/>
<name>A0A248UN93_9HYPH</name>
<dbReference type="AlphaFoldDB" id="A0A248UN93"/>
<gene>
    <name evidence="1" type="ORF">CES85_3578</name>
</gene>
<dbReference type="InterPro" id="IPR007344">
    <property type="entry name" value="GrpB/CoaE"/>
</dbReference>
<evidence type="ECO:0000313" key="1">
    <source>
        <dbReference type="EMBL" id="ASV88313.1"/>
    </source>
</evidence>
<sequence>MNLQGQTWTDPALIITFEDGDPSENPWINGKPKREEIEIEDYCSLWPQQYQICKTQIAGALAKAILNIEHVGSTAVPGLPAKPVIDIDLIVSDPEREDEYVPALEALGYILTIRERSWYRHRMLRHENPRVNLHVFGPACPEHIRHILFRDWLREHPADRQRYAEAKLRAKGGSFNAAVYNARKQDTVRAIYDEIFLSRGWITDNHT</sequence>
<dbReference type="RefSeq" id="WP_095448633.1">
    <property type="nucleotide sequence ID" value="NZ_CP022605.1"/>
</dbReference>
<dbReference type="Pfam" id="PF04229">
    <property type="entry name" value="GrpB"/>
    <property type="match status" value="1"/>
</dbReference>
<accession>A0A248UN93</accession>